<dbReference type="Pfam" id="PF04102">
    <property type="entry name" value="SlyX"/>
    <property type="match status" value="1"/>
</dbReference>
<dbReference type="NCBIfam" id="NF001962">
    <property type="entry name" value="PRK00736.1"/>
    <property type="match status" value="1"/>
</dbReference>
<evidence type="ECO:0000256" key="1">
    <source>
        <dbReference type="HAMAP-Rule" id="MF_00715"/>
    </source>
</evidence>
<dbReference type="Gene3D" id="1.20.5.300">
    <property type="match status" value="1"/>
</dbReference>
<dbReference type="PANTHER" id="PTHR36508:SF1">
    <property type="entry name" value="PROTEIN SLYX"/>
    <property type="match status" value="1"/>
</dbReference>
<comment type="similarity">
    <text evidence="1">Belongs to the SlyX family.</text>
</comment>
<sequence>MTGEERLTELEIRIAEQDKTIEDLSSVLAEQWKTIDQMGKKLNALTSRFLLLEEQTAPDTPVTKPPHW</sequence>
<dbReference type="Proteomes" id="UP001595704">
    <property type="component" value="Unassembled WGS sequence"/>
</dbReference>
<gene>
    <name evidence="1" type="primary">slyX</name>
    <name evidence="2" type="ORF">ACFONL_03245</name>
</gene>
<protein>
    <recommendedName>
        <fullName evidence="1">Protein SlyX homolog</fullName>
    </recommendedName>
</protein>
<dbReference type="PANTHER" id="PTHR36508">
    <property type="entry name" value="PROTEIN SLYX"/>
    <property type="match status" value="1"/>
</dbReference>
<dbReference type="EMBL" id="JBHRYC010000023">
    <property type="protein sequence ID" value="MFC3636401.1"/>
    <property type="molecule type" value="Genomic_DNA"/>
</dbReference>
<keyword evidence="3" id="KW-1185">Reference proteome</keyword>
<reference evidence="3" key="1">
    <citation type="journal article" date="2019" name="Int. J. Syst. Evol. Microbiol.">
        <title>The Global Catalogue of Microorganisms (GCM) 10K type strain sequencing project: providing services to taxonomists for standard genome sequencing and annotation.</title>
        <authorList>
            <consortium name="The Broad Institute Genomics Platform"/>
            <consortium name="The Broad Institute Genome Sequencing Center for Infectious Disease"/>
            <person name="Wu L."/>
            <person name="Ma J."/>
        </authorList>
    </citation>
    <scope>NUCLEOTIDE SEQUENCE [LARGE SCALE GENOMIC DNA]</scope>
    <source>
        <strain evidence="3">KCTC 42282</strain>
    </source>
</reference>
<evidence type="ECO:0000313" key="2">
    <source>
        <dbReference type="EMBL" id="MFC3636401.1"/>
    </source>
</evidence>
<accession>A0ABV7UD36</accession>
<comment type="caution">
    <text evidence="2">The sequence shown here is derived from an EMBL/GenBank/DDBJ whole genome shotgun (WGS) entry which is preliminary data.</text>
</comment>
<proteinExistence type="inferred from homology"/>
<dbReference type="InterPro" id="IPR007236">
    <property type="entry name" value="SlyX"/>
</dbReference>
<dbReference type="HAMAP" id="MF_00715">
    <property type="entry name" value="SlyX"/>
    <property type="match status" value="1"/>
</dbReference>
<name>A0ABV7UD36_9HYPH</name>
<organism evidence="2 3">
    <name type="scientific">Camelimonas fluminis</name>
    <dbReference type="NCBI Taxonomy" id="1576911"/>
    <lineage>
        <taxon>Bacteria</taxon>
        <taxon>Pseudomonadati</taxon>
        <taxon>Pseudomonadota</taxon>
        <taxon>Alphaproteobacteria</taxon>
        <taxon>Hyphomicrobiales</taxon>
        <taxon>Chelatococcaceae</taxon>
        <taxon>Camelimonas</taxon>
    </lineage>
</organism>
<evidence type="ECO:0000313" key="3">
    <source>
        <dbReference type="Proteomes" id="UP001595704"/>
    </source>
</evidence>
<dbReference type="RefSeq" id="WP_191317516.1">
    <property type="nucleotide sequence ID" value="NZ_BNCG01000001.1"/>
</dbReference>